<dbReference type="EMBL" id="AOMT01000013">
    <property type="protein sequence ID" value="KDN25463.1"/>
    <property type="molecule type" value="Genomic_DNA"/>
</dbReference>
<dbReference type="InterPro" id="IPR001753">
    <property type="entry name" value="Enoyl-CoA_hydra/iso"/>
</dbReference>
<dbReference type="PANTHER" id="PTHR42964">
    <property type="entry name" value="ENOYL-COA HYDRATASE"/>
    <property type="match status" value="1"/>
</dbReference>
<proteinExistence type="inferred from homology"/>
<evidence type="ECO:0000313" key="3">
    <source>
        <dbReference type="Proteomes" id="UP000035860"/>
    </source>
</evidence>
<dbReference type="InterPro" id="IPR051683">
    <property type="entry name" value="Enoyl-CoA_Hydratase/Isomerase"/>
</dbReference>
<dbReference type="OrthoDB" id="9807606at2"/>
<comment type="similarity">
    <text evidence="1">Belongs to the enoyl-CoA hydratase/isomerase family.</text>
</comment>
<dbReference type="GeneID" id="301976410"/>
<dbReference type="SUPFAM" id="SSF52096">
    <property type="entry name" value="ClpP/crotonase"/>
    <property type="match status" value="1"/>
</dbReference>
<comment type="caution">
    <text evidence="2">The sequence shown here is derived from an EMBL/GenBank/DDBJ whole genome shotgun (WGS) entry which is preliminary data.</text>
</comment>
<dbReference type="AlphaFoldDB" id="A0A066UMM2"/>
<dbReference type="InterPro" id="IPR029045">
    <property type="entry name" value="ClpP/crotonase-like_dom_sf"/>
</dbReference>
<organism evidence="2 3">
    <name type="scientific">Moraxella bovoculi 237</name>
    <dbReference type="NCBI Taxonomy" id="743974"/>
    <lineage>
        <taxon>Bacteria</taxon>
        <taxon>Pseudomonadati</taxon>
        <taxon>Pseudomonadota</taxon>
        <taxon>Gammaproteobacteria</taxon>
        <taxon>Moraxellales</taxon>
        <taxon>Moraxellaceae</taxon>
        <taxon>Moraxella</taxon>
    </lineage>
</organism>
<evidence type="ECO:0000256" key="1">
    <source>
        <dbReference type="ARBA" id="ARBA00005254"/>
    </source>
</evidence>
<gene>
    <name evidence="2" type="ORF">MBO_03757</name>
</gene>
<sequence>MNSYTTIECIIDNQIAHVWLNRPDVHNAFNADVISELHACFDTLDKKADVRVIVLGGRGKSFSAGADLSWMKEMGQADFDTNSADALKLAKMLERIATVRQPTIARVHGAALGGGMGLVSACNITVASQNAKFATSEVRLGLAPSTISPYVVRAIGARQASRYFLTAERINANTAQQIGLVHEIAEDDDGLDEIISQIISEIKKGAPNAQTASKELITMVDHASIDDSLLNSTANHIATVRTGDEAKSGLDAFLNKQTPNWIK</sequence>
<dbReference type="Proteomes" id="UP000035860">
    <property type="component" value="Unassembled WGS sequence"/>
</dbReference>
<dbReference type="PANTHER" id="PTHR42964:SF1">
    <property type="entry name" value="POLYKETIDE BIOSYNTHESIS ENOYL-COA HYDRATASE PKSH-RELATED"/>
    <property type="match status" value="1"/>
</dbReference>
<dbReference type="Gene3D" id="1.10.12.10">
    <property type="entry name" value="Lyase 2-enoyl-coa Hydratase, Chain A, domain 2"/>
    <property type="match status" value="1"/>
</dbReference>
<reference evidence="2 3" key="1">
    <citation type="journal article" date="2014" name="Genome Announc.">
        <title>Draft Genome Sequence of Moraxella bovoculi Strain 237T (ATCC BAA-1259T) Isolated from a Calf with Infectious Bovine Keratoconjunctivitis.</title>
        <authorList>
            <person name="Calcutt M.J."/>
            <person name="Foecking M.F."/>
            <person name="Martin N.T."/>
            <person name="Mhlanga-Mutangadura T."/>
            <person name="Reilly T.J."/>
        </authorList>
    </citation>
    <scope>NUCLEOTIDE SEQUENCE [LARGE SCALE GENOMIC DNA]</scope>
    <source>
        <strain evidence="2 3">237</strain>
    </source>
</reference>
<dbReference type="InterPro" id="IPR014748">
    <property type="entry name" value="Enoyl-CoA_hydra_C"/>
</dbReference>
<evidence type="ECO:0000313" key="2">
    <source>
        <dbReference type="EMBL" id="KDN25463.1"/>
    </source>
</evidence>
<protein>
    <submittedName>
        <fullName evidence="2">Enoyl-CoA hydratase/carnithine racemase</fullName>
    </submittedName>
</protein>
<keyword evidence="3" id="KW-1185">Reference proteome</keyword>
<dbReference type="RefSeq" id="WP_036363834.1">
    <property type="nucleotide sequence ID" value="NZ_AOMT01000013.1"/>
</dbReference>
<name>A0A066UMM2_9GAMM</name>
<dbReference type="GO" id="GO:0003824">
    <property type="term" value="F:catalytic activity"/>
    <property type="evidence" value="ECO:0007669"/>
    <property type="project" value="UniProtKB-ARBA"/>
</dbReference>
<dbReference type="Pfam" id="PF00378">
    <property type="entry name" value="ECH_1"/>
    <property type="match status" value="1"/>
</dbReference>
<dbReference type="CDD" id="cd06558">
    <property type="entry name" value="crotonase-like"/>
    <property type="match status" value="1"/>
</dbReference>
<dbReference type="eggNOG" id="COG1024">
    <property type="taxonomic scope" value="Bacteria"/>
</dbReference>
<dbReference type="Gene3D" id="3.90.226.10">
    <property type="entry name" value="2-enoyl-CoA Hydratase, Chain A, domain 1"/>
    <property type="match status" value="1"/>
</dbReference>
<accession>A0A066UMM2</accession>